<name>A0AAW8LWQ2_AGRTU</name>
<gene>
    <name evidence="1" type="ORF">J2W61_003389</name>
</gene>
<reference evidence="1" key="1">
    <citation type="submission" date="2023-07" db="EMBL/GenBank/DDBJ databases">
        <title>Sorghum-associated microbial communities from plants grown in Nebraska, USA.</title>
        <authorList>
            <person name="Schachtman D."/>
        </authorList>
    </citation>
    <scope>NUCLEOTIDE SEQUENCE</scope>
    <source>
        <strain evidence="1">1457</strain>
    </source>
</reference>
<dbReference type="Proteomes" id="UP001265315">
    <property type="component" value="Unassembled WGS sequence"/>
</dbReference>
<dbReference type="EMBL" id="JAVDSW010000003">
    <property type="protein sequence ID" value="MDR6703517.1"/>
    <property type="molecule type" value="Genomic_DNA"/>
</dbReference>
<comment type="caution">
    <text evidence="1">The sequence shown here is derived from an EMBL/GenBank/DDBJ whole genome shotgun (WGS) entry which is preliminary data.</text>
</comment>
<dbReference type="RefSeq" id="WP_209689476.1">
    <property type="nucleotide sequence ID" value="NZ_JAGIPM010000003.1"/>
</dbReference>
<evidence type="ECO:0000313" key="1">
    <source>
        <dbReference type="EMBL" id="MDR6703517.1"/>
    </source>
</evidence>
<evidence type="ECO:0000313" key="2">
    <source>
        <dbReference type="Proteomes" id="UP001265315"/>
    </source>
</evidence>
<proteinExistence type="predicted"/>
<sequence length="71" mass="7864">MTRILTAMDVAEKVYGEWKETFHTLRVEKETCELAIADLARGRTLSPDCSADKVLDTVRRAIASGGANFYA</sequence>
<organism evidence="1 2">
    <name type="scientific">Agrobacterium tumefaciens</name>
    <dbReference type="NCBI Taxonomy" id="358"/>
    <lineage>
        <taxon>Bacteria</taxon>
        <taxon>Pseudomonadati</taxon>
        <taxon>Pseudomonadota</taxon>
        <taxon>Alphaproteobacteria</taxon>
        <taxon>Hyphomicrobiales</taxon>
        <taxon>Rhizobiaceae</taxon>
        <taxon>Rhizobium/Agrobacterium group</taxon>
        <taxon>Agrobacterium</taxon>
        <taxon>Agrobacterium tumefaciens complex</taxon>
    </lineage>
</organism>
<dbReference type="AlphaFoldDB" id="A0AAW8LWQ2"/>
<accession>A0AAW8LWQ2</accession>
<protein>
    <submittedName>
        <fullName evidence="1">Uncharacterized protein</fullName>
    </submittedName>
</protein>